<dbReference type="AlphaFoldDB" id="A0A2L2STV2"/>
<dbReference type="EMBL" id="LN649230">
    <property type="protein sequence ID" value="CEI60784.1"/>
    <property type="molecule type" value="Genomic_DNA"/>
</dbReference>
<evidence type="ECO:0000313" key="1">
    <source>
        <dbReference type="EMBL" id="CEI60784.1"/>
    </source>
</evidence>
<name>A0A2L2STV2_9HYPO</name>
<dbReference type="Proteomes" id="UP000245910">
    <property type="component" value="Chromosome II"/>
</dbReference>
<proteinExistence type="predicted"/>
<organism evidence="1 2">
    <name type="scientific">Fusarium venenatum</name>
    <dbReference type="NCBI Taxonomy" id="56646"/>
    <lineage>
        <taxon>Eukaryota</taxon>
        <taxon>Fungi</taxon>
        <taxon>Dikarya</taxon>
        <taxon>Ascomycota</taxon>
        <taxon>Pezizomycotina</taxon>
        <taxon>Sordariomycetes</taxon>
        <taxon>Hypocreomycetidae</taxon>
        <taxon>Hypocreales</taxon>
        <taxon>Nectriaceae</taxon>
        <taxon>Fusarium</taxon>
    </lineage>
</organism>
<accession>A0A2L2STV2</accession>
<sequence length="90" mass="10608">MAFVLRVYDVLQNRVYEQLRLSWTGQSCWCVTIIFRRLENGSLFYIGSVYHDPLSALVKFYATLPHPRKRHNASLTPVQLTRRQVARAKR</sequence>
<keyword evidence="2" id="KW-1185">Reference proteome</keyword>
<evidence type="ECO:0000313" key="2">
    <source>
        <dbReference type="Proteomes" id="UP000245910"/>
    </source>
</evidence>
<reference evidence="2" key="1">
    <citation type="submission" date="2014-10" db="EMBL/GenBank/DDBJ databases">
        <authorList>
            <person name="King R."/>
        </authorList>
    </citation>
    <scope>NUCLEOTIDE SEQUENCE [LARGE SCALE GENOMIC DNA]</scope>
    <source>
        <strain evidence="2">A3/5</strain>
    </source>
</reference>
<protein>
    <submittedName>
        <fullName evidence="1">Uncharacterized protein</fullName>
    </submittedName>
</protein>